<feature type="transmembrane region" description="Helical" evidence="9">
    <location>
        <begin position="668"/>
        <end position="688"/>
    </location>
</feature>
<dbReference type="InterPro" id="IPR017871">
    <property type="entry name" value="ABC_transporter-like_CS"/>
</dbReference>
<dbReference type="CDD" id="cd03213">
    <property type="entry name" value="ABCG_EPDR"/>
    <property type="match status" value="1"/>
</dbReference>
<keyword evidence="6" id="KW-0067">ATP-binding</keyword>
<dbReference type="SUPFAM" id="SSF52540">
    <property type="entry name" value="P-loop containing nucleoside triphosphate hydrolases"/>
    <property type="match status" value="1"/>
</dbReference>
<dbReference type="HOGENOM" id="CLU_000604_57_6_1"/>
<evidence type="ECO:0000256" key="9">
    <source>
        <dbReference type="SAM" id="Phobius"/>
    </source>
</evidence>
<dbReference type="SMART" id="SM00382">
    <property type="entry name" value="AAA"/>
    <property type="match status" value="1"/>
</dbReference>
<sequence>MPFTHFVEIGRVVKCAVGNHQEKFTDNRRAPRQTCPYLIVILVPAECNCQSQKSRVCVLKNEVYHVSDNLGFQNGRGGVGGRGGGQENSRYSIQYLFPKFERSCKASSSNTGQNHQHPQLLIVNVGGIPTPQFTGVNNIEYSKDILTNVSGRFKHGRLVALMGPSGAGKSSLLNVLAGVGMVGLSGEVTINGEPVEENDPRSVYVEQDCPLLSYLTVRGTMTYAVDMKMSRKTSRKEKRNKIKEILSLLGLDTCARTLVKNISGGEQKRLSVAVELITNPAVMLLDEPTSGLDSASSMQLVSHLKSLAMGGRTIVCTIHQPASSLFQLFDDVFLLVKGRCLYSGPVEGMIGTLEEGGFHCPEYYNPADFAIEVLLDADIEAKEAMIAKTSAEMRELFEAGPSSPSLQRGDGMVRRYQVPFWYQFLVLLKRSAISSTKDEFYFRIRFGFYIALGLVFGVVHYNIGNDASKVIANIGCFFQLFNFVYFVNSIAVINYAEEADVSIKEIANNWYSRDAYFFSKLLNDLPMQILCPTVMLPSLYYLTNQPLEFNRIAMVWVIFLLGGLVGQCIGLLVGVCFGPKTRNFILGNTCIVAVLFSGYVITSSNLAWYLKPLCYLSFQWHMNQGSLLALYGYGRGSLKCDQVYCYLKKPSVILEEFDVQTEWIEDCLWPLVAMVGVLYVLTYVAFVVRLRRMK</sequence>
<keyword evidence="4 9" id="KW-0812">Transmembrane</keyword>
<dbReference type="eggNOG" id="KOG0061">
    <property type="taxonomic scope" value="Eukaryota"/>
</dbReference>
<dbReference type="FunFam" id="3.40.50.300:FF:001077">
    <property type="entry name" value="Uncharacterized protein, isoform A"/>
    <property type="match status" value="1"/>
</dbReference>
<dbReference type="EnsemblMetazoa" id="CPIJ012366-RA">
    <property type="protein sequence ID" value="CPIJ012366-PA"/>
    <property type="gene ID" value="CPIJ012366"/>
</dbReference>
<dbReference type="InterPro" id="IPR043926">
    <property type="entry name" value="ABCG_dom"/>
</dbReference>
<evidence type="ECO:0000256" key="6">
    <source>
        <dbReference type="ARBA" id="ARBA00022840"/>
    </source>
</evidence>
<dbReference type="InterPro" id="IPR050352">
    <property type="entry name" value="ABCG_transporters"/>
</dbReference>
<gene>
    <name evidence="12" type="primary">6046119</name>
    <name evidence="11" type="ORF">CpipJ_CPIJ012366</name>
</gene>
<dbReference type="Proteomes" id="UP000002320">
    <property type="component" value="Unassembled WGS sequence"/>
</dbReference>
<evidence type="ECO:0000256" key="8">
    <source>
        <dbReference type="ARBA" id="ARBA00023136"/>
    </source>
</evidence>
<dbReference type="PANTHER" id="PTHR48041:SF118">
    <property type="entry name" value="ATP-BINDING CASSETTE TRANSPORTER (ABC TRANSPORTER) FAMILY G MEMBER 16"/>
    <property type="match status" value="1"/>
</dbReference>
<comment type="subcellular location">
    <subcellularLocation>
        <location evidence="1">Membrane</location>
        <topology evidence="1">Multi-pass membrane protein</topology>
    </subcellularLocation>
</comment>
<feature type="transmembrane region" description="Helical" evidence="9">
    <location>
        <begin position="554"/>
        <end position="577"/>
    </location>
</feature>
<dbReference type="GO" id="GO:0005524">
    <property type="term" value="F:ATP binding"/>
    <property type="evidence" value="ECO:0007669"/>
    <property type="project" value="UniProtKB-KW"/>
</dbReference>
<dbReference type="InterPro" id="IPR013525">
    <property type="entry name" value="ABC2_TM"/>
</dbReference>
<name>B0X146_CULQU</name>
<evidence type="ECO:0000256" key="4">
    <source>
        <dbReference type="ARBA" id="ARBA00022692"/>
    </source>
</evidence>
<keyword evidence="3" id="KW-0813">Transport</keyword>
<dbReference type="Pfam" id="PF19055">
    <property type="entry name" value="ABC2_membrane_7"/>
    <property type="match status" value="1"/>
</dbReference>
<keyword evidence="8 9" id="KW-0472">Membrane</keyword>
<evidence type="ECO:0000259" key="10">
    <source>
        <dbReference type="PROSITE" id="PS50893"/>
    </source>
</evidence>
<evidence type="ECO:0000256" key="1">
    <source>
        <dbReference type="ARBA" id="ARBA00004141"/>
    </source>
</evidence>
<dbReference type="GO" id="GO:0016887">
    <property type="term" value="F:ATP hydrolysis activity"/>
    <property type="evidence" value="ECO:0007669"/>
    <property type="project" value="InterPro"/>
</dbReference>
<feature type="transmembrane region" description="Helical" evidence="9">
    <location>
        <begin position="470"/>
        <end position="496"/>
    </location>
</feature>
<keyword evidence="5" id="KW-0547">Nucleotide-binding</keyword>
<dbReference type="AlphaFoldDB" id="B0X146"/>
<comment type="similarity">
    <text evidence="2">Belongs to the ABC transporter superfamily. ABCG family. Eye pigment precursor importer (TC 3.A.1.204) subfamily.</text>
</comment>
<dbReference type="OMA" id="FHCPEYY"/>
<evidence type="ECO:0000313" key="12">
    <source>
        <dbReference type="EnsemblMetazoa" id="CPIJ012366-PA"/>
    </source>
</evidence>
<feature type="domain" description="ABC transporter" evidence="10">
    <location>
        <begin position="131"/>
        <end position="362"/>
    </location>
</feature>
<protein>
    <submittedName>
        <fullName evidence="11">Abc transporter</fullName>
    </submittedName>
</protein>
<dbReference type="Pfam" id="PF01061">
    <property type="entry name" value="ABC2_membrane"/>
    <property type="match status" value="1"/>
</dbReference>
<reference evidence="11" key="1">
    <citation type="submission" date="2007-03" db="EMBL/GenBank/DDBJ databases">
        <title>Annotation of Culex pipiens quinquefasciatus.</title>
        <authorList>
            <consortium name="The Broad Institute Genome Sequencing Platform"/>
            <person name="Atkinson P.W."/>
            <person name="Hemingway J."/>
            <person name="Christensen B.M."/>
            <person name="Higgs S."/>
            <person name="Kodira C."/>
            <person name="Hannick L."/>
            <person name="Megy K."/>
            <person name="O'Leary S."/>
            <person name="Pearson M."/>
            <person name="Haas B.J."/>
            <person name="Mauceli E."/>
            <person name="Wortman J.R."/>
            <person name="Lee N.H."/>
            <person name="Guigo R."/>
            <person name="Stanke M."/>
            <person name="Alvarado L."/>
            <person name="Amedeo P."/>
            <person name="Antoine C.H."/>
            <person name="Arensburger P."/>
            <person name="Bidwell S.L."/>
            <person name="Crawford M."/>
            <person name="Camaro F."/>
            <person name="Devon K."/>
            <person name="Engels R."/>
            <person name="Hammond M."/>
            <person name="Howarth C."/>
            <person name="Koehrsen M."/>
            <person name="Lawson D."/>
            <person name="Montgomery P."/>
            <person name="Nene V."/>
            <person name="Nusbaum C."/>
            <person name="Puiu D."/>
            <person name="Romero-Severson J."/>
            <person name="Severson D.W."/>
            <person name="Shumway M."/>
            <person name="Sisk P."/>
            <person name="Stolte C."/>
            <person name="Zeng Q."/>
            <person name="Eisenstadt E."/>
            <person name="Fraser-Liggett C."/>
            <person name="Strausberg R."/>
            <person name="Galagan J."/>
            <person name="Birren B."/>
            <person name="Collins F.H."/>
        </authorList>
    </citation>
    <scope>NUCLEOTIDE SEQUENCE [LARGE SCALE GENOMIC DNA]</scope>
    <source>
        <strain evidence="11">JHB</strain>
    </source>
</reference>
<dbReference type="PANTHER" id="PTHR48041">
    <property type="entry name" value="ABC TRANSPORTER G FAMILY MEMBER 28"/>
    <property type="match status" value="1"/>
</dbReference>
<dbReference type="InParanoid" id="B0X146"/>
<dbReference type="KEGG" id="cqu:CpipJ_CPIJ012366"/>
<organism>
    <name type="scientific">Culex quinquefasciatus</name>
    <name type="common">Southern house mosquito</name>
    <name type="synonym">Culex pungens</name>
    <dbReference type="NCBI Taxonomy" id="7176"/>
    <lineage>
        <taxon>Eukaryota</taxon>
        <taxon>Metazoa</taxon>
        <taxon>Ecdysozoa</taxon>
        <taxon>Arthropoda</taxon>
        <taxon>Hexapoda</taxon>
        <taxon>Insecta</taxon>
        <taxon>Pterygota</taxon>
        <taxon>Neoptera</taxon>
        <taxon>Endopterygota</taxon>
        <taxon>Diptera</taxon>
        <taxon>Nematocera</taxon>
        <taxon>Culicoidea</taxon>
        <taxon>Culicidae</taxon>
        <taxon>Culicinae</taxon>
        <taxon>Culicini</taxon>
        <taxon>Culex</taxon>
        <taxon>Culex</taxon>
    </lineage>
</organism>
<dbReference type="EMBL" id="DS232252">
    <property type="protein sequence ID" value="EDS38495.1"/>
    <property type="molecule type" value="Genomic_DNA"/>
</dbReference>
<evidence type="ECO:0000256" key="2">
    <source>
        <dbReference type="ARBA" id="ARBA00005814"/>
    </source>
</evidence>
<evidence type="ECO:0000313" key="13">
    <source>
        <dbReference type="Proteomes" id="UP000002320"/>
    </source>
</evidence>
<feature type="transmembrane region" description="Helical" evidence="9">
    <location>
        <begin position="584"/>
        <end position="610"/>
    </location>
</feature>
<keyword evidence="7 9" id="KW-1133">Transmembrane helix</keyword>
<dbReference type="Pfam" id="PF00005">
    <property type="entry name" value="ABC_tran"/>
    <property type="match status" value="1"/>
</dbReference>
<evidence type="ECO:0000256" key="5">
    <source>
        <dbReference type="ARBA" id="ARBA00022741"/>
    </source>
</evidence>
<dbReference type="InterPro" id="IPR027417">
    <property type="entry name" value="P-loop_NTPase"/>
</dbReference>
<dbReference type="STRING" id="7176.B0X146"/>
<evidence type="ECO:0000256" key="7">
    <source>
        <dbReference type="ARBA" id="ARBA00022989"/>
    </source>
</evidence>
<dbReference type="InterPro" id="IPR003593">
    <property type="entry name" value="AAA+_ATPase"/>
</dbReference>
<dbReference type="OrthoDB" id="66620at2759"/>
<reference evidence="12" key="2">
    <citation type="submission" date="2021-02" db="UniProtKB">
        <authorList>
            <consortium name="EnsemblMetazoa"/>
        </authorList>
    </citation>
    <scope>IDENTIFICATION</scope>
    <source>
        <strain evidence="12">JHB</strain>
    </source>
</reference>
<accession>B0X146</accession>
<dbReference type="InterPro" id="IPR003439">
    <property type="entry name" value="ABC_transporter-like_ATP-bd"/>
</dbReference>
<dbReference type="GO" id="GO:0140359">
    <property type="term" value="F:ABC-type transporter activity"/>
    <property type="evidence" value="ECO:0007669"/>
    <property type="project" value="InterPro"/>
</dbReference>
<dbReference type="GO" id="GO:0005886">
    <property type="term" value="C:plasma membrane"/>
    <property type="evidence" value="ECO:0007669"/>
    <property type="project" value="TreeGrafter"/>
</dbReference>
<dbReference type="VEuPathDB" id="VectorBase:CQUJHB013221"/>
<dbReference type="PROSITE" id="PS50893">
    <property type="entry name" value="ABC_TRANSPORTER_2"/>
    <property type="match status" value="1"/>
</dbReference>
<evidence type="ECO:0000313" key="11">
    <source>
        <dbReference type="EMBL" id="EDS38495.1"/>
    </source>
</evidence>
<dbReference type="PROSITE" id="PS00211">
    <property type="entry name" value="ABC_TRANSPORTER_1"/>
    <property type="match status" value="1"/>
</dbReference>
<feature type="transmembrane region" description="Helical" evidence="9">
    <location>
        <begin position="446"/>
        <end position="464"/>
    </location>
</feature>
<evidence type="ECO:0000256" key="3">
    <source>
        <dbReference type="ARBA" id="ARBA00022448"/>
    </source>
</evidence>
<dbReference type="Gene3D" id="3.40.50.300">
    <property type="entry name" value="P-loop containing nucleotide triphosphate hydrolases"/>
    <property type="match status" value="1"/>
</dbReference>
<dbReference type="VEuPathDB" id="VectorBase:CPIJ012366"/>
<keyword evidence="13" id="KW-1185">Reference proteome</keyword>
<proteinExistence type="inferred from homology"/>